<evidence type="ECO:0000256" key="2">
    <source>
        <dbReference type="ARBA" id="ARBA00022729"/>
    </source>
</evidence>
<feature type="chain" id="PRO_5014186208" evidence="3">
    <location>
        <begin position="23"/>
        <end position="272"/>
    </location>
</feature>
<evidence type="ECO:0000256" key="1">
    <source>
        <dbReference type="ARBA" id="ARBA00010333"/>
    </source>
</evidence>
<evidence type="ECO:0000313" key="6">
    <source>
        <dbReference type="Proteomes" id="UP000242861"/>
    </source>
</evidence>
<dbReference type="EMBL" id="PIYS01000009">
    <property type="protein sequence ID" value="PKF71692.1"/>
    <property type="molecule type" value="Genomic_DNA"/>
</dbReference>
<dbReference type="AlphaFoldDB" id="A0A2I0CRC2"/>
<dbReference type="SUPFAM" id="SSF53850">
    <property type="entry name" value="Periplasmic binding protein-like II"/>
    <property type="match status" value="1"/>
</dbReference>
<evidence type="ECO:0000256" key="3">
    <source>
        <dbReference type="SAM" id="SignalP"/>
    </source>
</evidence>
<reference evidence="6" key="1">
    <citation type="submission" date="2017-12" db="EMBL/GenBank/DDBJ databases">
        <authorList>
            <person name="Yu X.-Y."/>
        </authorList>
    </citation>
    <scope>NUCLEOTIDE SEQUENCE [LARGE SCALE GENOMIC DNA]</scope>
    <source>
        <strain evidence="6">ZYSR67-Z</strain>
    </source>
</reference>
<protein>
    <submittedName>
        <fullName evidence="5">Amino acid ABC transporter substrate-binding protein</fullName>
    </submittedName>
</protein>
<feature type="domain" description="Solute-binding protein family 3/N-terminal" evidence="4">
    <location>
        <begin position="27"/>
        <end position="255"/>
    </location>
</feature>
<sequence>MLRSFLSCAGVLFFLLAGPAWSAGSCERLVATGNPEYPPYLWRNPDNPAQLMGANAELLKRIGRALDIEVDVIYTGSWARAQDEARSGRVDMLAGAFVTQARVEYMDYVHPPFLHTDSVVWVRRGQELFYAGRQDLQGLKGGTLVNNSFGEDFDRYAQQHLSIEAVPSIAQAMRKLLLGRTDYVLYEQYPGTAIAQSLGFAEELDVLQPAISSEGLHFTLSHNSACNTARLRGQLARSLMELRASGVAERVLQDSLALWQSQQVQQDSLLLE</sequence>
<dbReference type="InterPro" id="IPR001638">
    <property type="entry name" value="Solute-binding_3/MltF_N"/>
</dbReference>
<dbReference type="PROSITE" id="PS51257">
    <property type="entry name" value="PROKAR_LIPOPROTEIN"/>
    <property type="match status" value="1"/>
</dbReference>
<dbReference type="PANTHER" id="PTHR35936">
    <property type="entry name" value="MEMBRANE-BOUND LYTIC MUREIN TRANSGLYCOSYLASE F"/>
    <property type="match status" value="1"/>
</dbReference>
<gene>
    <name evidence="5" type="ORF">CW360_06530</name>
</gene>
<dbReference type="Proteomes" id="UP000242861">
    <property type="component" value="Unassembled WGS sequence"/>
</dbReference>
<comment type="similarity">
    <text evidence="1">Belongs to the bacterial solute-binding protein 3 family.</text>
</comment>
<dbReference type="Pfam" id="PF00497">
    <property type="entry name" value="SBP_bac_3"/>
    <property type="match status" value="1"/>
</dbReference>
<comment type="caution">
    <text evidence="5">The sequence shown here is derived from an EMBL/GenBank/DDBJ whole genome shotgun (WGS) entry which is preliminary data.</text>
</comment>
<feature type="signal peptide" evidence="3">
    <location>
        <begin position="1"/>
        <end position="22"/>
    </location>
</feature>
<proteinExistence type="inferred from homology"/>
<dbReference type="PANTHER" id="PTHR35936:SF6">
    <property type="entry name" value="AMINO ACID ABC TRANSPORTER SUBSTRATE-BINDING PAAT FAMILY PROTEIN"/>
    <property type="match status" value="1"/>
</dbReference>
<dbReference type="Gene3D" id="3.40.190.10">
    <property type="entry name" value="Periplasmic binding protein-like II"/>
    <property type="match status" value="2"/>
</dbReference>
<evidence type="ECO:0000259" key="4">
    <source>
        <dbReference type="SMART" id="SM00062"/>
    </source>
</evidence>
<dbReference type="RefSeq" id="WP_101193144.1">
    <property type="nucleotide sequence ID" value="NZ_PIYS01000009.1"/>
</dbReference>
<keyword evidence="2 3" id="KW-0732">Signal</keyword>
<organism evidence="5 6">
    <name type="scientific">Pseudomonas fluvialis</name>
    <dbReference type="NCBI Taxonomy" id="1793966"/>
    <lineage>
        <taxon>Bacteria</taxon>
        <taxon>Pseudomonadati</taxon>
        <taxon>Pseudomonadota</taxon>
        <taxon>Gammaproteobacteria</taxon>
        <taxon>Pseudomonadales</taxon>
        <taxon>Pseudomonadaceae</taxon>
        <taxon>Pseudomonas</taxon>
    </lineage>
</organism>
<evidence type="ECO:0000313" key="5">
    <source>
        <dbReference type="EMBL" id="PKF71692.1"/>
    </source>
</evidence>
<dbReference type="SMART" id="SM00062">
    <property type="entry name" value="PBPb"/>
    <property type="match status" value="1"/>
</dbReference>
<name>A0A2I0CRC2_9PSED</name>
<accession>A0A2I0CRC2</accession>